<sequence length="403" mass="44362">MVKHLWDGPSIKRERFIRGWSQKVLALKLENAGHNLGEQIPARDSVAKTIASWENGRNKPGDQYQRLLDSVLGERHILVLESNEYEKLLILPSVESPIVSGLLLPELEQAFSLGSDELYQLRNATEELRQLDRQGNAEGTVGIMKQHVDSLAGLFNACTKPKESLSLAKTLADTAAIAGWAALDRAHPRESWNKFQLSMNAAIRAGDRSLAAFASAQRAYVLIDQGKFDWAEQLVAGVIQTDAWFVPSELAAWLYGAQAETAAANGNIDLCKRSLDLGLARLSYASSSGQCPYVVLDELHFERWAGSCLARLGDSGAIYSLERARDEIHPDFARALGGVLVDLTQAYVAQGELDAAAKVFSAAYLTAGGIGSIRQLNRLRKMREEWPLLLPQASSRPRQRRSN</sequence>
<dbReference type="EMBL" id="JXYS01000104">
    <property type="protein sequence ID" value="KJF15992.1"/>
    <property type="molecule type" value="Genomic_DNA"/>
</dbReference>
<keyword evidence="2" id="KW-1185">Reference proteome</keyword>
<dbReference type="PATRIC" id="fig|1280514.3.peg.4200"/>
<proteinExistence type="predicted"/>
<organism evidence="1 2">
    <name type="scientific">Acidithrix ferrooxidans</name>
    <dbReference type="NCBI Taxonomy" id="1280514"/>
    <lineage>
        <taxon>Bacteria</taxon>
        <taxon>Bacillati</taxon>
        <taxon>Actinomycetota</taxon>
        <taxon>Acidimicrobiia</taxon>
        <taxon>Acidimicrobiales</taxon>
        <taxon>Acidimicrobiaceae</taxon>
        <taxon>Acidithrix</taxon>
    </lineage>
</organism>
<evidence type="ECO:0000313" key="1">
    <source>
        <dbReference type="EMBL" id="KJF15992.1"/>
    </source>
</evidence>
<evidence type="ECO:0008006" key="3">
    <source>
        <dbReference type="Google" id="ProtNLM"/>
    </source>
</evidence>
<dbReference type="RefSeq" id="WP_052606816.1">
    <property type="nucleotide sequence ID" value="NZ_JXYS01000104.1"/>
</dbReference>
<protein>
    <recommendedName>
        <fullName evidence="3">HTH cro/C1-type domain-containing protein</fullName>
    </recommendedName>
</protein>
<dbReference type="AlphaFoldDB" id="A0A0D8HDY2"/>
<dbReference type="OrthoDB" id="3576575at2"/>
<evidence type="ECO:0000313" key="2">
    <source>
        <dbReference type="Proteomes" id="UP000032360"/>
    </source>
</evidence>
<gene>
    <name evidence="1" type="ORF">AXFE_31440</name>
</gene>
<comment type="caution">
    <text evidence="1">The sequence shown here is derived from an EMBL/GenBank/DDBJ whole genome shotgun (WGS) entry which is preliminary data.</text>
</comment>
<name>A0A0D8HDY2_9ACTN</name>
<reference evidence="1 2" key="1">
    <citation type="submission" date="2015-01" db="EMBL/GenBank/DDBJ databases">
        <title>Draft genome of the acidophilic iron oxidizer Acidithrix ferrooxidans strain Py-F3.</title>
        <authorList>
            <person name="Poehlein A."/>
            <person name="Eisen S."/>
            <person name="Schloemann M."/>
            <person name="Johnson B.D."/>
            <person name="Daniel R."/>
            <person name="Muehling M."/>
        </authorList>
    </citation>
    <scope>NUCLEOTIDE SEQUENCE [LARGE SCALE GENOMIC DNA]</scope>
    <source>
        <strain evidence="1 2">Py-F3</strain>
    </source>
</reference>
<dbReference type="STRING" id="1280514.AXFE_31440"/>
<accession>A0A0D8HDY2</accession>
<dbReference type="Proteomes" id="UP000032360">
    <property type="component" value="Unassembled WGS sequence"/>
</dbReference>